<dbReference type="Pfam" id="PF02481">
    <property type="entry name" value="DNA_processg_A"/>
    <property type="match status" value="1"/>
</dbReference>
<evidence type="ECO:0000313" key="4">
    <source>
        <dbReference type="Proteomes" id="UP000008957"/>
    </source>
</evidence>
<protein>
    <submittedName>
        <fullName evidence="3">DNA protecting protein DprA</fullName>
    </submittedName>
</protein>
<reference evidence="3 4" key="2">
    <citation type="submission" date="2010-03" db="EMBL/GenBank/DDBJ databases">
        <authorList>
            <person name="Pajon A."/>
        </authorList>
    </citation>
    <scope>NUCLEOTIDE SEQUENCE [LARGE SCALE GENOMIC DNA]</scope>
    <source>
        <strain evidence="3 4">SGP1</strain>
    </source>
</reference>
<gene>
    <name evidence="3" type="ORF">SY1_02530</name>
</gene>
<keyword evidence="4" id="KW-1185">Reference proteome</keyword>
<dbReference type="SUPFAM" id="SSF102405">
    <property type="entry name" value="MCP/YpsA-like"/>
    <property type="match status" value="1"/>
</dbReference>
<dbReference type="PANTHER" id="PTHR43022:SF1">
    <property type="entry name" value="PROTEIN SMF"/>
    <property type="match status" value="1"/>
</dbReference>
<dbReference type="PANTHER" id="PTHR43022">
    <property type="entry name" value="PROTEIN SMF"/>
    <property type="match status" value="1"/>
</dbReference>
<feature type="domain" description="Smf/DprA SLOG" evidence="2">
    <location>
        <begin position="76"/>
        <end position="281"/>
    </location>
</feature>
<dbReference type="NCBIfam" id="TIGR00732">
    <property type="entry name" value="dprA"/>
    <property type="match status" value="1"/>
</dbReference>
<dbReference type="InterPro" id="IPR057666">
    <property type="entry name" value="DrpA_SLOG"/>
</dbReference>
<dbReference type="KEGG" id="sbr:SY1_02530"/>
<name>A0AB94IVK9_9BACT</name>
<dbReference type="EMBL" id="FP929056">
    <property type="protein sequence ID" value="CBL27773.1"/>
    <property type="molecule type" value="Genomic_DNA"/>
</dbReference>
<dbReference type="Gene3D" id="3.40.50.450">
    <property type="match status" value="1"/>
</dbReference>
<comment type="similarity">
    <text evidence="1">Belongs to the DprA/Smf family.</text>
</comment>
<dbReference type="InterPro" id="IPR003488">
    <property type="entry name" value="DprA"/>
</dbReference>
<accession>A0AB94IVK9</accession>
<dbReference type="AlphaFoldDB" id="A0AB94IVK9"/>
<organism evidence="3 4">
    <name type="scientific">Fretibacterium fastidiosum</name>
    <dbReference type="NCBI Taxonomy" id="651822"/>
    <lineage>
        <taxon>Bacteria</taxon>
        <taxon>Thermotogati</taxon>
        <taxon>Synergistota</taxon>
        <taxon>Synergistia</taxon>
        <taxon>Synergistales</taxon>
        <taxon>Aminobacteriaceae</taxon>
        <taxon>Fretibacterium</taxon>
    </lineage>
</organism>
<sequence>MDSTLKAALLMNAAHAPLPAFRKLCENYAPEDLKREELWDALNLTPSVRKNLSRLLREGDWPEREEERAARFGARFLTVDDPDCPARLQDLSQPPIGLYVKGKLDVALPSAAVVGTRRCSAYGKTVAEALGRALARGGLMVVSGGARGIDAAGHRGCLAEGGVTVAVLGTGIDRVYPMEHRELFAQIAETGALVSEYPMGTDGAAWHFPERNRLIVGMTGRTVVVESPEDGGAMISARLALDLGREVWCVPGRITEGVCRGTNRLLRDGAEPLVDVDEFIHCATGRYGQLVLDLDEPAARPQPPLSTDEKVVLALLQRQGGRTMDELLAESGLDLVTLQTCMMTLSASGLAVVSGPGRFSAGV</sequence>
<proteinExistence type="inferred from homology"/>
<evidence type="ECO:0000313" key="3">
    <source>
        <dbReference type="EMBL" id="CBL27773.1"/>
    </source>
</evidence>
<dbReference type="GO" id="GO:0009294">
    <property type="term" value="P:DNA-mediated transformation"/>
    <property type="evidence" value="ECO:0007669"/>
    <property type="project" value="InterPro"/>
</dbReference>
<reference evidence="4" key="1">
    <citation type="submission" date="2010-03" db="EMBL/GenBank/DDBJ databases">
        <title>The genome sequence of Synergistetes sp. SGP1.</title>
        <authorList>
            <consortium name="metaHIT consortium -- http://www.metahit.eu/"/>
            <person name="Pajon A."/>
            <person name="Turner K."/>
            <person name="Parkhill J."/>
            <person name="Wade W."/>
            <person name="Vartoukian S."/>
        </authorList>
    </citation>
    <scope>NUCLEOTIDE SEQUENCE [LARGE SCALE GENOMIC DNA]</scope>
    <source>
        <strain evidence="4">SGP1</strain>
    </source>
</reference>
<evidence type="ECO:0000256" key="1">
    <source>
        <dbReference type="ARBA" id="ARBA00006525"/>
    </source>
</evidence>
<evidence type="ECO:0000259" key="2">
    <source>
        <dbReference type="Pfam" id="PF02481"/>
    </source>
</evidence>
<dbReference type="RefSeq" id="WP_015555920.1">
    <property type="nucleotide sequence ID" value="NC_021038.1"/>
</dbReference>
<dbReference type="Proteomes" id="UP000008957">
    <property type="component" value="Chromosome"/>
</dbReference>